<evidence type="ECO:0000256" key="1">
    <source>
        <dbReference type="SAM" id="Coils"/>
    </source>
</evidence>
<keyword evidence="1" id="KW-0175">Coiled coil</keyword>
<evidence type="ECO:0000313" key="3">
    <source>
        <dbReference type="EMBL" id="KAJ8651297.1"/>
    </source>
</evidence>
<organism evidence="3 4">
    <name type="scientific">Lichtheimia ornata</name>
    <dbReference type="NCBI Taxonomy" id="688661"/>
    <lineage>
        <taxon>Eukaryota</taxon>
        <taxon>Fungi</taxon>
        <taxon>Fungi incertae sedis</taxon>
        <taxon>Mucoromycota</taxon>
        <taxon>Mucoromycotina</taxon>
        <taxon>Mucoromycetes</taxon>
        <taxon>Mucorales</taxon>
        <taxon>Lichtheimiaceae</taxon>
        <taxon>Lichtheimia</taxon>
    </lineage>
</organism>
<keyword evidence="4" id="KW-1185">Reference proteome</keyword>
<feature type="region of interest" description="Disordered" evidence="2">
    <location>
        <begin position="303"/>
        <end position="339"/>
    </location>
</feature>
<dbReference type="GeneID" id="83220478"/>
<evidence type="ECO:0000313" key="4">
    <source>
        <dbReference type="Proteomes" id="UP001234581"/>
    </source>
</evidence>
<feature type="coiled-coil region" evidence="1">
    <location>
        <begin position="53"/>
        <end position="94"/>
    </location>
</feature>
<dbReference type="AlphaFoldDB" id="A0AAD7UPS0"/>
<dbReference type="EMBL" id="JARTCD010000327">
    <property type="protein sequence ID" value="KAJ8651297.1"/>
    <property type="molecule type" value="Genomic_DNA"/>
</dbReference>
<dbReference type="Proteomes" id="UP001234581">
    <property type="component" value="Unassembled WGS sequence"/>
</dbReference>
<comment type="caution">
    <text evidence="3">The sequence shown here is derived from an EMBL/GenBank/DDBJ whole genome shotgun (WGS) entry which is preliminary data.</text>
</comment>
<evidence type="ECO:0000256" key="2">
    <source>
        <dbReference type="SAM" id="MobiDB-lite"/>
    </source>
</evidence>
<gene>
    <name evidence="3" type="ORF">O0I10_013216</name>
</gene>
<name>A0AAD7UPS0_9FUNG</name>
<feature type="region of interest" description="Disordered" evidence="2">
    <location>
        <begin position="99"/>
        <end position="121"/>
    </location>
</feature>
<reference evidence="3 4" key="1">
    <citation type="submission" date="2023-03" db="EMBL/GenBank/DDBJ databases">
        <title>Genome sequence of Lichtheimia ornata CBS 291.66.</title>
        <authorList>
            <person name="Mohabir J.T."/>
            <person name="Shea T.P."/>
            <person name="Kurbessoian T."/>
            <person name="Berby B."/>
            <person name="Fontaine J."/>
            <person name="Livny J."/>
            <person name="Gnirke A."/>
            <person name="Stajich J.E."/>
            <person name="Cuomo C.A."/>
        </authorList>
    </citation>
    <scope>NUCLEOTIDE SEQUENCE [LARGE SCALE GENOMIC DNA]</scope>
    <source>
        <strain evidence="3">CBS 291.66</strain>
    </source>
</reference>
<protein>
    <submittedName>
        <fullName evidence="3">Uncharacterized protein</fullName>
    </submittedName>
</protein>
<proteinExistence type="predicted"/>
<sequence length="339" mass="38495">MSRNSTNLEISQKLEMEQAQQLIQTLPQDSPMTALFTMLTNNVLTTKQVLNTVPELKAKLAQYEKSINELTARNKELEKKNAALMAKVDQMKQTTASSKVVQIQKKPASTTTATRSAKGTQASSWANMAKKYRPDQQRTCTMRKYDAAIRAFQPMDPDAPKGYDYIYIPRSHRMSYREARAKLRTIGIDTYRVLDITFPAKDTFGILIHAQYKEELLATLKQAKIKALSNFDPLDPKHIADPKHVSKTTDEKVQMAMQLNLNRCSRAIARMRFHIAVNVGKSFVEHGFMDRDTLSEALEGCAGYVPHRDDPQYDGRNTPMEEDDDEAMEQGSTHEDQNE</sequence>
<dbReference type="RefSeq" id="XP_058336212.1">
    <property type="nucleotide sequence ID" value="XM_058493023.1"/>
</dbReference>
<accession>A0AAD7UPS0</accession>